<dbReference type="eggNOG" id="COG4478">
    <property type="taxonomic scope" value="Bacteria"/>
</dbReference>
<name>V6J0N0_9BACL</name>
<dbReference type="PATRIC" id="fig|1395513.3.peg.303"/>
<evidence type="ECO:0000313" key="3">
    <source>
        <dbReference type="Proteomes" id="UP000018296"/>
    </source>
</evidence>
<keyword evidence="1" id="KW-0472">Membrane</keyword>
<dbReference type="Proteomes" id="UP000018296">
    <property type="component" value="Unassembled WGS sequence"/>
</dbReference>
<dbReference type="AlphaFoldDB" id="V6J0N0"/>
<dbReference type="Pfam" id="PF07314">
    <property type="entry name" value="Lit"/>
    <property type="match status" value="1"/>
</dbReference>
<reference evidence="2 3" key="1">
    <citation type="journal article" date="2013" name="Genome Announc.">
        <title>Genome Sequence of Sporolactobacillus laevolacticus DSM442, an Efficient Polymer-Grade D-Lactate Producer from Agricultural Waste Cottonseed as a Nitrogen Source.</title>
        <authorList>
            <person name="Wang H."/>
            <person name="Wang L."/>
            <person name="Ju J."/>
            <person name="Yu B."/>
            <person name="Ma Y."/>
        </authorList>
    </citation>
    <scope>NUCLEOTIDE SEQUENCE [LARGE SCALE GENOMIC DNA]</scope>
    <source>
        <strain evidence="2 3">DSM 442</strain>
    </source>
</reference>
<feature type="transmembrane region" description="Helical" evidence="1">
    <location>
        <begin position="129"/>
        <end position="156"/>
    </location>
</feature>
<keyword evidence="1" id="KW-0812">Transmembrane</keyword>
<dbReference type="EMBL" id="AWTC01000001">
    <property type="protein sequence ID" value="EST13468.1"/>
    <property type="molecule type" value="Genomic_DNA"/>
</dbReference>
<keyword evidence="3" id="KW-1185">Reference proteome</keyword>
<dbReference type="RefSeq" id="WP_023508612.1">
    <property type="nucleotide sequence ID" value="NZ_AWTC01000001.1"/>
</dbReference>
<dbReference type="InterPro" id="IPR010178">
    <property type="entry name" value="Lit"/>
</dbReference>
<proteinExistence type="predicted"/>
<feature type="transmembrane region" description="Helical" evidence="1">
    <location>
        <begin position="96"/>
        <end position="117"/>
    </location>
</feature>
<comment type="caution">
    <text evidence="2">The sequence shown here is derived from an EMBL/GenBank/DDBJ whole genome shotgun (WGS) entry which is preliminary data.</text>
</comment>
<protein>
    <submittedName>
        <fullName evidence="2">Membrane protein</fullName>
    </submittedName>
</protein>
<evidence type="ECO:0000256" key="1">
    <source>
        <dbReference type="SAM" id="Phobius"/>
    </source>
</evidence>
<sequence>MSLSAYRFFQLILALSLALFIICFAIELTLLFTPLYYADIQHLNIAEQSGINRARIIENYNYMIQYLLNPFPQVFDLPSLHYSMAGKIHFQDVKRIFVFIDFLLVVTGIISAAGIWVKTKNRDFYFLKPAAVALAIFTVVPLIAFAIDFNGTFILFHKLFFRNNYWIFDPRTDPVITILPETFFLHAALLILGIIVLGIITLILIYKKNKQKIFR</sequence>
<feature type="transmembrane region" description="Helical" evidence="1">
    <location>
        <begin position="183"/>
        <end position="206"/>
    </location>
</feature>
<evidence type="ECO:0000313" key="2">
    <source>
        <dbReference type="EMBL" id="EST13468.1"/>
    </source>
</evidence>
<dbReference type="NCBIfam" id="TIGR01906">
    <property type="entry name" value="integ_TIGR01906"/>
    <property type="match status" value="1"/>
</dbReference>
<dbReference type="STRING" id="1395513.P343_01470"/>
<organism evidence="2 3">
    <name type="scientific">Sporolactobacillus laevolacticus DSM 442</name>
    <dbReference type="NCBI Taxonomy" id="1395513"/>
    <lineage>
        <taxon>Bacteria</taxon>
        <taxon>Bacillati</taxon>
        <taxon>Bacillota</taxon>
        <taxon>Bacilli</taxon>
        <taxon>Bacillales</taxon>
        <taxon>Sporolactobacillaceae</taxon>
        <taxon>Sporolactobacillus</taxon>
    </lineage>
</organism>
<gene>
    <name evidence="2" type="ORF">P343_01470</name>
</gene>
<keyword evidence="1" id="KW-1133">Transmembrane helix</keyword>
<accession>V6J0N0</accession>